<evidence type="ECO:0000256" key="6">
    <source>
        <dbReference type="ARBA" id="ARBA00023316"/>
    </source>
</evidence>
<feature type="domain" description="L,D-TPase catalytic" evidence="10">
    <location>
        <begin position="252"/>
        <end position="379"/>
    </location>
</feature>
<evidence type="ECO:0000256" key="2">
    <source>
        <dbReference type="ARBA" id="ARBA00022679"/>
    </source>
</evidence>
<keyword evidence="5" id="KW-0012">Acyltransferase</keyword>
<keyword evidence="9" id="KW-0732">Signal</keyword>
<dbReference type="Gene3D" id="2.60.40.3780">
    <property type="match status" value="1"/>
</dbReference>
<evidence type="ECO:0000256" key="3">
    <source>
        <dbReference type="ARBA" id="ARBA00022960"/>
    </source>
</evidence>
<feature type="region of interest" description="Disordered" evidence="8">
    <location>
        <begin position="405"/>
        <end position="452"/>
    </location>
</feature>
<evidence type="ECO:0000313" key="11">
    <source>
        <dbReference type="EMBL" id="MDA2806406.1"/>
    </source>
</evidence>
<dbReference type="InterPro" id="IPR038063">
    <property type="entry name" value="Transpep_catalytic_dom"/>
</dbReference>
<dbReference type="EMBL" id="JAQFWP010000034">
    <property type="protein sequence ID" value="MDA2806406.1"/>
    <property type="molecule type" value="Genomic_DNA"/>
</dbReference>
<keyword evidence="2" id="KW-0808">Transferase</keyword>
<dbReference type="PROSITE" id="PS52029">
    <property type="entry name" value="LD_TPASE"/>
    <property type="match status" value="1"/>
</dbReference>
<evidence type="ECO:0000256" key="8">
    <source>
        <dbReference type="SAM" id="MobiDB-lite"/>
    </source>
</evidence>
<dbReference type="PANTHER" id="PTHR30582:SF2">
    <property type="entry name" value="L,D-TRANSPEPTIDASE YCIB-RELATED"/>
    <property type="match status" value="1"/>
</dbReference>
<comment type="pathway">
    <text evidence="1 7">Cell wall biogenesis; peptidoglycan biosynthesis.</text>
</comment>
<evidence type="ECO:0000313" key="12">
    <source>
        <dbReference type="Proteomes" id="UP001165685"/>
    </source>
</evidence>
<feature type="chain" id="PRO_5046075585" evidence="9">
    <location>
        <begin position="25"/>
        <end position="452"/>
    </location>
</feature>
<feature type="signal peptide" evidence="9">
    <location>
        <begin position="1"/>
        <end position="24"/>
    </location>
</feature>
<feature type="region of interest" description="Disordered" evidence="8">
    <location>
        <begin position="81"/>
        <end position="102"/>
    </location>
</feature>
<keyword evidence="6 7" id="KW-0961">Cell wall biogenesis/degradation</keyword>
<evidence type="ECO:0000256" key="4">
    <source>
        <dbReference type="ARBA" id="ARBA00022984"/>
    </source>
</evidence>
<dbReference type="Gene3D" id="2.40.440.10">
    <property type="entry name" value="L,D-transpeptidase catalytic domain-like"/>
    <property type="match status" value="1"/>
</dbReference>
<keyword evidence="4 7" id="KW-0573">Peptidoglycan synthesis</keyword>
<dbReference type="CDD" id="cd13432">
    <property type="entry name" value="LDT_IgD_like_2"/>
    <property type="match status" value="1"/>
</dbReference>
<proteinExistence type="predicted"/>
<feature type="active site" description="Proton donor/acceptor" evidence="7">
    <location>
        <position position="338"/>
    </location>
</feature>
<evidence type="ECO:0000256" key="9">
    <source>
        <dbReference type="SAM" id="SignalP"/>
    </source>
</evidence>
<evidence type="ECO:0000259" key="10">
    <source>
        <dbReference type="PROSITE" id="PS52029"/>
    </source>
</evidence>
<accession>A0ABT4TPW9</accession>
<evidence type="ECO:0000256" key="7">
    <source>
        <dbReference type="PROSITE-ProRule" id="PRU01373"/>
    </source>
</evidence>
<dbReference type="InterPro" id="IPR041280">
    <property type="entry name" value="Big_10"/>
</dbReference>
<dbReference type="Pfam" id="PF03734">
    <property type="entry name" value="YkuD"/>
    <property type="match status" value="1"/>
</dbReference>
<dbReference type="InterPro" id="IPR050979">
    <property type="entry name" value="LD-transpeptidase"/>
</dbReference>
<feature type="compositionally biased region" description="Gly residues" evidence="8">
    <location>
        <begin position="437"/>
        <end position="452"/>
    </location>
</feature>
<sequence>MTPRPVLLSPRRLSALGAAAVVLAATACTSGGDEGDLTGAAEPAEVAIGPEDGAETVAPDAPITVSAENGAITDVVVEQADPGGEGEADTSMTGSLNEKKSEWNSDWTLRPGSDVTVTAVAENADGEETEAVSRFTVEPAVEGQRLEVKTDTRARRLLDGQTVGVGMPVVIDFDMPVENKDRVEAAMDVVSEKPTEGAWNWFGDKRAVFRPKEYWEPHQKVTVDLNLAGVQSSEGVYGVENSSIEFEVGREQLVEIDNDEHHMTVERDGEKLKEFPVSLGQNTQHTYITRSGVHLVMEKHTNYRMSNDTLGVSPDDPNYYEEVVDYAVRISDSGEFLHSAPWNGMLGEANTSHGCVNMAVSDSKWIYDESLPGDPIDIVDSGREMEVDNGWGFWVREWDAWLEESATGEPTDTGSSGTPGSPHGEPHKGGGEDDGDGGSGEASGQGSEEGGA</sequence>
<keyword evidence="12" id="KW-1185">Reference proteome</keyword>
<evidence type="ECO:0000256" key="5">
    <source>
        <dbReference type="ARBA" id="ARBA00023315"/>
    </source>
</evidence>
<name>A0ABT4TPW9_9ACTN</name>
<dbReference type="PROSITE" id="PS51257">
    <property type="entry name" value="PROKAR_LIPOPROTEIN"/>
    <property type="match status" value="1"/>
</dbReference>
<keyword evidence="3 7" id="KW-0133">Cell shape</keyword>
<dbReference type="CDD" id="cd16913">
    <property type="entry name" value="YkuD_like"/>
    <property type="match status" value="1"/>
</dbReference>
<comment type="caution">
    <text evidence="11">The sequence shown here is derived from an EMBL/GenBank/DDBJ whole genome shotgun (WGS) entry which is preliminary data.</text>
</comment>
<feature type="compositionally biased region" description="Low complexity" evidence="8">
    <location>
        <begin position="407"/>
        <end position="423"/>
    </location>
</feature>
<dbReference type="SUPFAM" id="SSF141523">
    <property type="entry name" value="L,D-transpeptidase catalytic domain-like"/>
    <property type="match status" value="1"/>
</dbReference>
<reference evidence="11" key="1">
    <citation type="submission" date="2023-01" db="EMBL/GenBank/DDBJ databases">
        <title>Draft genome sequence of Nocardiopsis sp. LSu2-4 isolated from halophytes.</title>
        <authorList>
            <person name="Duangmal K."/>
            <person name="Chantavorakit T."/>
        </authorList>
    </citation>
    <scope>NUCLEOTIDE SEQUENCE</scope>
    <source>
        <strain evidence="11">LSu2-4</strain>
    </source>
</reference>
<dbReference type="RefSeq" id="WP_270679046.1">
    <property type="nucleotide sequence ID" value="NZ_JAQFWP010000034.1"/>
</dbReference>
<evidence type="ECO:0000256" key="1">
    <source>
        <dbReference type="ARBA" id="ARBA00004752"/>
    </source>
</evidence>
<protein>
    <submittedName>
        <fullName evidence="11">Ig-like domain-containing protein</fullName>
    </submittedName>
</protein>
<dbReference type="Proteomes" id="UP001165685">
    <property type="component" value="Unassembled WGS sequence"/>
</dbReference>
<dbReference type="InterPro" id="IPR005490">
    <property type="entry name" value="LD_TPept_cat_dom"/>
</dbReference>
<feature type="active site" description="Nucleophile" evidence="7">
    <location>
        <position position="355"/>
    </location>
</feature>
<organism evidence="11 12">
    <name type="scientific">Nocardiopsis suaedae</name>
    <dbReference type="NCBI Taxonomy" id="3018444"/>
    <lineage>
        <taxon>Bacteria</taxon>
        <taxon>Bacillati</taxon>
        <taxon>Actinomycetota</taxon>
        <taxon>Actinomycetes</taxon>
        <taxon>Streptosporangiales</taxon>
        <taxon>Nocardiopsidaceae</taxon>
        <taxon>Nocardiopsis</taxon>
    </lineage>
</organism>
<dbReference type="PANTHER" id="PTHR30582">
    <property type="entry name" value="L,D-TRANSPEPTIDASE"/>
    <property type="match status" value="1"/>
</dbReference>
<gene>
    <name evidence="11" type="ORF">O4U47_17975</name>
</gene>
<dbReference type="Gene3D" id="2.60.40.3710">
    <property type="match status" value="1"/>
</dbReference>
<dbReference type="Pfam" id="PF17964">
    <property type="entry name" value="Big_10"/>
    <property type="match status" value="1"/>
</dbReference>